<reference evidence="9" key="1">
    <citation type="submission" date="2025-08" db="UniProtKB">
        <authorList>
            <consortium name="Ensembl"/>
        </authorList>
    </citation>
    <scope>IDENTIFICATION</scope>
</reference>
<feature type="compositionally biased region" description="Polar residues" evidence="7">
    <location>
        <begin position="335"/>
        <end position="345"/>
    </location>
</feature>
<feature type="transmembrane region" description="Helical" evidence="8">
    <location>
        <begin position="146"/>
        <end position="168"/>
    </location>
</feature>
<evidence type="ECO:0000256" key="8">
    <source>
        <dbReference type="SAM" id="Phobius"/>
    </source>
</evidence>
<dbReference type="PANTHER" id="PTHR15756:SF7">
    <property type="entry name" value="TRANSMEMBRANE PROTEIN 176B"/>
    <property type="match status" value="1"/>
</dbReference>
<organism evidence="9 10">
    <name type="scientific">Sus scrofa</name>
    <name type="common">Pig</name>
    <dbReference type="NCBI Taxonomy" id="9823"/>
    <lineage>
        <taxon>Eukaryota</taxon>
        <taxon>Metazoa</taxon>
        <taxon>Chordata</taxon>
        <taxon>Craniata</taxon>
        <taxon>Vertebrata</taxon>
        <taxon>Euteleostomi</taxon>
        <taxon>Mammalia</taxon>
        <taxon>Eutheria</taxon>
        <taxon>Laurasiatheria</taxon>
        <taxon>Artiodactyla</taxon>
        <taxon>Suina</taxon>
        <taxon>Suidae</taxon>
        <taxon>Sus</taxon>
    </lineage>
</organism>
<dbReference type="Ensembl" id="ENSSSCT00060065428.1">
    <property type="protein sequence ID" value="ENSSSCP00060028013.1"/>
    <property type="gene ID" value="ENSSSCG00060048162.1"/>
</dbReference>
<dbReference type="GO" id="GO:0016020">
    <property type="term" value="C:membrane"/>
    <property type="evidence" value="ECO:0007669"/>
    <property type="project" value="UniProtKB-SubCell"/>
</dbReference>
<comment type="subcellular location">
    <subcellularLocation>
        <location evidence="1">Membrane</location>
        <topology evidence="1">Multi-pass membrane protein</topology>
    </subcellularLocation>
</comment>
<name>A0A8D2BLS2_PIG</name>
<evidence type="ECO:0000256" key="6">
    <source>
        <dbReference type="ARBA" id="ARBA00023136"/>
    </source>
</evidence>
<accession>A0A8D2BLS2</accession>
<gene>
    <name evidence="9" type="primary">TMEM176B</name>
</gene>
<dbReference type="Pfam" id="PF04103">
    <property type="entry name" value="CD20"/>
    <property type="match status" value="1"/>
</dbReference>
<dbReference type="InterPro" id="IPR009281">
    <property type="entry name" value="TMEM176A/TMEM176B"/>
</dbReference>
<proteinExistence type="inferred from homology"/>
<comment type="similarity">
    <text evidence="2">Belongs to the TMEM176 family.</text>
</comment>
<evidence type="ECO:0000256" key="2">
    <source>
        <dbReference type="ARBA" id="ARBA00006022"/>
    </source>
</evidence>
<evidence type="ECO:0000256" key="1">
    <source>
        <dbReference type="ARBA" id="ARBA00004141"/>
    </source>
</evidence>
<evidence type="ECO:0000256" key="5">
    <source>
        <dbReference type="ARBA" id="ARBA00022989"/>
    </source>
</evidence>
<keyword evidence="3" id="KW-0597">Phosphoprotein</keyword>
<feature type="region of interest" description="Disordered" evidence="7">
    <location>
        <begin position="323"/>
        <end position="345"/>
    </location>
</feature>
<evidence type="ECO:0000313" key="10">
    <source>
        <dbReference type="Proteomes" id="UP000694723"/>
    </source>
</evidence>
<dbReference type="AlphaFoldDB" id="A0A8D2BLS2"/>
<keyword evidence="5 8" id="KW-1133">Transmembrane helix</keyword>
<dbReference type="Proteomes" id="UP000694723">
    <property type="component" value="Unplaced"/>
</dbReference>
<keyword evidence="6 8" id="KW-0472">Membrane</keyword>
<dbReference type="InterPro" id="IPR007237">
    <property type="entry name" value="CD20-like"/>
</dbReference>
<keyword evidence="4 8" id="KW-0812">Transmembrane</keyword>
<feature type="transmembrane region" description="Helical" evidence="8">
    <location>
        <begin position="207"/>
        <end position="228"/>
    </location>
</feature>
<evidence type="ECO:0000256" key="4">
    <source>
        <dbReference type="ARBA" id="ARBA00022692"/>
    </source>
</evidence>
<evidence type="ECO:0000313" key="9">
    <source>
        <dbReference type="Ensembl" id="ENSSSCP00060028013.1"/>
    </source>
</evidence>
<evidence type="ECO:0000256" key="7">
    <source>
        <dbReference type="SAM" id="MobiDB-lite"/>
    </source>
</evidence>
<dbReference type="PANTHER" id="PTHR15756">
    <property type="entry name" value="LR8/HCA112"/>
    <property type="match status" value="1"/>
</dbReference>
<feature type="transmembrane region" description="Helical" evidence="8">
    <location>
        <begin position="280"/>
        <end position="305"/>
    </location>
</feature>
<evidence type="ECO:0000256" key="3">
    <source>
        <dbReference type="ARBA" id="ARBA00022553"/>
    </source>
</evidence>
<feature type="transmembrane region" description="Helical" evidence="8">
    <location>
        <begin position="174"/>
        <end position="195"/>
    </location>
</feature>
<protein>
    <submittedName>
        <fullName evidence="9">Transmembrane protein 176B</fullName>
    </submittedName>
</protein>
<sequence>MEVPRPRIESKAQLRAVPQLWRCWIFNPLCHSGDSHDGMSLTNCLKQPVAAAPMLEEGIKKSHDVLALTLQGHLGQQGTGPSHGRMVQDTLTVRGIEVAPLMTQPTHIDIHIHQESALALLLKAGGSLVERLSHRPPKASTSYGQLTLGVTQVLLGATSCAVGALLYLGYGTDLRASGCAFWAGFAAIVAGAGAIVHEKHQGKLSGFMSGLLTLAGAATAVAAVVLYVNSLTREPDRLFNIGSMCDSLVPTTESPHGDSYSSWEEDRCRAHMKMVVDLFLGIRVLLLAVSVLQSLVALASLGLGLQSLCSPAPQALDEEGSEKLLGENSVPPSPSKETTTAVIVL</sequence>